<protein>
    <recommendedName>
        <fullName evidence="5">LPXTG-motif cell wall anchor domain-containing protein</fullName>
    </recommendedName>
</protein>
<feature type="region of interest" description="Disordered" evidence="1">
    <location>
        <begin position="652"/>
        <end position="692"/>
    </location>
</feature>
<feature type="transmembrane region" description="Helical" evidence="2">
    <location>
        <begin position="901"/>
        <end position="922"/>
    </location>
</feature>
<organism evidence="3 4">
    <name type="scientific">Arcanobacterium phocisimile</name>
    <dbReference type="NCBI Taxonomy" id="1302235"/>
    <lineage>
        <taxon>Bacteria</taxon>
        <taxon>Bacillati</taxon>
        <taxon>Actinomycetota</taxon>
        <taxon>Actinomycetes</taxon>
        <taxon>Actinomycetales</taxon>
        <taxon>Actinomycetaceae</taxon>
        <taxon>Arcanobacterium</taxon>
    </lineage>
</organism>
<evidence type="ECO:0000256" key="1">
    <source>
        <dbReference type="SAM" id="MobiDB-lite"/>
    </source>
</evidence>
<feature type="region of interest" description="Disordered" evidence="1">
    <location>
        <begin position="230"/>
        <end position="262"/>
    </location>
</feature>
<feature type="compositionally biased region" description="Low complexity" evidence="1">
    <location>
        <begin position="373"/>
        <end position="382"/>
    </location>
</feature>
<gene>
    <name evidence="3" type="ORF">JTE88_08885</name>
</gene>
<dbReference type="Gene3D" id="2.60.40.10">
    <property type="entry name" value="Immunoglobulins"/>
    <property type="match status" value="4"/>
</dbReference>
<dbReference type="EMBL" id="CP070228">
    <property type="protein sequence ID" value="QRV02164.1"/>
    <property type="molecule type" value="Genomic_DNA"/>
</dbReference>
<evidence type="ECO:0000256" key="2">
    <source>
        <dbReference type="SAM" id="Phobius"/>
    </source>
</evidence>
<evidence type="ECO:0000313" key="3">
    <source>
        <dbReference type="EMBL" id="QRV02164.1"/>
    </source>
</evidence>
<keyword evidence="2" id="KW-0812">Transmembrane</keyword>
<dbReference type="InterPro" id="IPR013783">
    <property type="entry name" value="Ig-like_fold"/>
</dbReference>
<sequence length="928" mass="94871">MSLNLTNRYSLGGISVKRWRKPVALLGTVGLLSGMFLSGALSSTSYAATNLLTANQPLASDSDSYLGQEVIESAVANPKDPRTITGTVRIEGSREGGASTYNIGAYKKDTPVEADAGTTFTVPVVVTYPNNGGSESLNAKFVVAQKAPMWDKEGTVVPGGEITFENKGGPVPEGSHIGNLSNNGTASMGKDGTVRISAFPTAKPGEKITVDIVGRQNNVIHTITVTVVAKPDSDGNGVPDPKDDPANPQPGEDQCADTPAGAKVDENGCALAPSVGDVPTINGEKDKLINPITIPIENLGKATGLVCSIAGLPDGLMIKLNEDGNGCVVSGTPTEATDGPVTVTVFLHYKKPDGVKGPGIVTKDGIANIIVPVPGDSDGDGVPDPKDPANPQPGEDQCADTPAGAKVDKNGCALAPSVGDVREVKGEKGKEITPVVVPVENPGKATGLVCKATDLPDGLTVTYDKAKGGCVISGTPTEDTTQNQLFAVTVEFTKPDGDKSAGTPIVKHGKVNITLPALDVNPDPANPQPGEDQCADTPAGAKVDKNGCALAPSVGDVPEVKGEKGKEITPVVVPVENPGKATGLVCKATDLPDGLTVTYDKAKGGCVISGTPTEDTTQNQLFAVTVEFTKPDGDKSAGTPIVKHGKVNITLPALDVNPDTAKKDSDGDGVPDPKDPANPQPGEDQCADTPAGAKVDKNGCALAPSVEGDLPTINGQIDTPIKDIVIPIQNPGKATDLVCKAEGLATGLTIKYVEGKGCVISGTPTETKDGDYTITIESKRPDGDKGANTLIVKDSGKIKTTEGPAAPNWEDKTGHAGDEIAVPNIGGDVPGGTTIETEGPGKGMLDKDGSIKVTINDNAKPGDKIIVTVKDKDGNVLDTITVTVAETPVAPTIKEKLAKTGLNIAGLVAIGLGSLLAGAFAVRRRKNS</sequence>
<keyword evidence="2" id="KW-0472">Membrane</keyword>
<proteinExistence type="predicted"/>
<dbReference type="Proteomes" id="UP000602653">
    <property type="component" value="Chromosome"/>
</dbReference>
<name>A0ABX7IGC6_9ACTO</name>
<feature type="region of interest" description="Disordered" evidence="1">
    <location>
        <begin position="373"/>
        <end position="404"/>
    </location>
</feature>
<accession>A0ABX7IGC6</accession>
<reference evidence="3 4" key="1">
    <citation type="submission" date="2021-02" db="EMBL/GenBank/DDBJ databases">
        <title>Complete Genome Sequence of Arcanobacterium phocisimile strain DSM 26142T from a harbour seal.</title>
        <authorList>
            <person name="Borowiak M."/>
            <person name="Alssahen M."/>
            <person name="Malorny B."/>
            <person name="Laemmler C."/>
            <person name="Siebert U."/>
            <person name="Ploetz M."/>
            <person name="Abdulmawjood A."/>
        </authorList>
    </citation>
    <scope>NUCLEOTIDE SEQUENCE [LARGE SCALE GENOMIC DNA]</scope>
    <source>
        <strain evidence="3 4">DSM 26142</strain>
    </source>
</reference>
<evidence type="ECO:0000313" key="4">
    <source>
        <dbReference type="Proteomes" id="UP000602653"/>
    </source>
</evidence>
<evidence type="ECO:0008006" key="5">
    <source>
        <dbReference type="Google" id="ProtNLM"/>
    </source>
</evidence>
<feature type="compositionally biased region" description="Basic and acidic residues" evidence="1">
    <location>
        <begin position="660"/>
        <end position="675"/>
    </location>
</feature>
<keyword evidence="4" id="KW-1185">Reference proteome</keyword>
<dbReference type="RefSeq" id="WP_204424458.1">
    <property type="nucleotide sequence ID" value="NZ_CP070228.1"/>
</dbReference>
<keyword evidence="2" id="KW-1133">Transmembrane helix</keyword>